<dbReference type="SUPFAM" id="SSF46894">
    <property type="entry name" value="C-terminal effector domain of the bipartite response regulators"/>
    <property type="match status" value="1"/>
</dbReference>
<keyword evidence="2" id="KW-0805">Transcription regulation</keyword>
<evidence type="ECO:0000256" key="4">
    <source>
        <dbReference type="ARBA" id="ARBA00023163"/>
    </source>
</evidence>
<dbReference type="SUPFAM" id="SSF48452">
    <property type="entry name" value="TPR-like"/>
    <property type="match status" value="1"/>
</dbReference>
<dbReference type="SUPFAM" id="SSF82171">
    <property type="entry name" value="DPP6 N-terminal domain-like"/>
    <property type="match status" value="1"/>
</dbReference>
<dbReference type="InterPro" id="IPR016032">
    <property type="entry name" value="Sig_transdc_resp-reg_C-effctor"/>
</dbReference>
<keyword evidence="10" id="KW-1185">Reference proteome</keyword>
<evidence type="ECO:0000313" key="10">
    <source>
        <dbReference type="Proteomes" id="UP001500556"/>
    </source>
</evidence>
<dbReference type="InterPro" id="IPR011044">
    <property type="entry name" value="Quino_amine_DH_bsu"/>
</dbReference>
<dbReference type="SUPFAM" id="SSF50969">
    <property type="entry name" value="YVTN repeat-like/Quinoprotein amine dehydrogenase"/>
    <property type="match status" value="1"/>
</dbReference>
<evidence type="ECO:0000259" key="7">
    <source>
        <dbReference type="SMART" id="SM00862"/>
    </source>
</evidence>
<name>A0ABP8YEW5_9MICO</name>
<dbReference type="InterPro" id="IPR036388">
    <property type="entry name" value="WH-like_DNA-bd_sf"/>
</dbReference>
<dbReference type="Pfam" id="PF00400">
    <property type="entry name" value="WD40"/>
    <property type="match status" value="1"/>
</dbReference>
<dbReference type="Pfam" id="PF03704">
    <property type="entry name" value="BTAD"/>
    <property type="match status" value="1"/>
</dbReference>
<dbReference type="SMART" id="SM00862">
    <property type="entry name" value="Trans_reg_C"/>
    <property type="match status" value="1"/>
</dbReference>
<evidence type="ECO:0000256" key="2">
    <source>
        <dbReference type="ARBA" id="ARBA00023015"/>
    </source>
</evidence>
<dbReference type="InterPro" id="IPR051677">
    <property type="entry name" value="AfsR-DnrI-RedD_regulator"/>
</dbReference>
<protein>
    <recommendedName>
        <fullName evidence="11">OmpR/PhoB-type domain-containing protein</fullName>
    </recommendedName>
</protein>
<feature type="region of interest" description="Disordered" evidence="6">
    <location>
        <begin position="1208"/>
        <end position="1228"/>
    </location>
</feature>
<comment type="similarity">
    <text evidence="1">Belongs to the AfsR/DnrI/RedD regulatory family.</text>
</comment>
<evidence type="ECO:0008006" key="11">
    <source>
        <dbReference type="Google" id="ProtNLM"/>
    </source>
</evidence>
<dbReference type="InterPro" id="IPR005158">
    <property type="entry name" value="BTAD"/>
</dbReference>
<feature type="domain" description="OmpR/PhoB-type" evidence="7">
    <location>
        <begin position="15"/>
        <end position="86"/>
    </location>
</feature>
<organism evidence="9 10">
    <name type="scientific">Pedococcus ginsenosidimutans</name>
    <dbReference type="NCBI Taxonomy" id="490570"/>
    <lineage>
        <taxon>Bacteria</taxon>
        <taxon>Bacillati</taxon>
        <taxon>Actinomycetota</taxon>
        <taxon>Actinomycetes</taxon>
        <taxon>Micrococcales</taxon>
        <taxon>Intrasporangiaceae</taxon>
        <taxon>Pedococcus</taxon>
    </lineage>
</organism>
<dbReference type="InterPro" id="IPR011990">
    <property type="entry name" value="TPR-like_helical_dom_sf"/>
</dbReference>
<dbReference type="Pfam" id="PF20703">
    <property type="entry name" value="nSTAND1"/>
    <property type="match status" value="1"/>
</dbReference>
<dbReference type="InterPro" id="IPR001680">
    <property type="entry name" value="WD40_rpt"/>
</dbReference>
<keyword evidence="5" id="KW-0853">WD repeat</keyword>
<evidence type="ECO:0000256" key="1">
    <source>
        <dbReference type="ARBA" id="ARBA00005820"/>
    </source>
</evidence>
<dbReference type="CDD" id="cd15831">
    <property type="entry name" value="BTAD"/>
    <property type="match status" value="1"/>
</dbReference>
<dbReference type="Gene3D" id="1.25.40.10">
    <property type="entry name" value="Tetratricopeptide repeat domain"/>
    <property type="match status" value="1"/>
</dbReference>
<evidence type="ECO:0000256" key="3">
    <source>
        <dbReference type="ARBA" id="ARBA00023125"/>
    </source>
</evidence>
<evidence type="ECO:0000313" key="9">
    <source>
        <dbReference type="EMBL" id="GAA4727093.1"/>
    </source>
</evidence>
<sequence length="1403" mass="150524">MSVRIALLGSLEVDGGRTTLGKRDRVVLQALAVRPGVDVSPEALADCLWGEQVPETWHKVIQGCIVRLRKACGADAIQTSPHGYRLLMHRDEVDHLYFEHLVARARELLADGNPERALYVSGLARGLWRGPPLVDLADWAPGRIAAEQLTELWRDVEELHAEALLRVGRYEDVLGEAFRLVAEEPQRERRWGLLALAQYQAGRQGDALQTLHRAKDLLVDELGVDPGRDLTDLEAGILRQDPALLPPASSPTSTECPYLGLAAYDIDDAPGFFGRRPDTAACLRRLDEAGVLAVVGPSGCGKSSLVRAGVAATLTADGRRVAVVTPGADPLAALESVDLAALDALVVDQCEEAFNADSDSPDRAEFFDRLGEVADHGRGLLVVSLRADRLGELATHPDFARLVERGLYLLGAMTPPDLRLAIEGPAQQAGLRLEPGLVDLLVREVEGEPSALPMLSHVLRQTWRRREGQTLTVAGYHATGGIQGAISNSAESLFRELTLTQRRVLRDLMVRLVGRDGSGKPVRQRLPLRAAETDDDHRLVVQRLVAARLLSADGDTVEIAHETLAAAWPRLRSWLDDDVDGLRIVRQLTLAATSWDELGRPDSELYRGIRRAAAQEWRERTQPSLSAVEQDFLDASDRLYAAEQEATAAQVRSERRSNQRLRAGLAAVAVLLAVAIVAGALAKSAANRADRQAATAAEQALTADARRLGAEGLRAADLDRSLLLSAAGVRLHDSVDTRTNLLATLDRAHQLLRTHRTGTAVGLTVNPVTGQVALAMPFDGAALFDGSTLQELYRDRRVRGPGLVGSPDGRLYAASLMPELTGEASDPPAVTLLDQRGAMSRVQLGGIPASRYAQQELSFSPNGRWLVVVLLHREGTAPPVTAVWDLTAPGRPTALVQLGDQDHSPVVSDDGRTLFGAGGGRVRVVDLAGARRPRLLDATDLDVREVGDPLCLRPDGRTLAVGAGDEVALLDTRSLITRTVLSAHGRTDALAFSRDGRRLASAGEDVVAWDLTGAQPRELLRHEGRAGGSLGFSPDATTLYTVEQSGLLLAWDLDGDRSFLRTDPGEPLAREAPAVIRFSPDRRRIGYVWGAPAAVQVRDVATGALGPLFEVGLRPRSWIDLAWSPDSSRFNVTTGDGTVGIWDAATGRNLASHTLVQSEGSTTRSAATEGASIAFWSLDGRVLLVGSTTGRLHVLDGRTLAPVHEPVQVTTSKEGGRTPPVQGLEPSPDLRTVVTFGDQTRVVDYVAGAVQPSLGYGGDRATVSFAPRGGLALVGTSTGEVGVVDAVRRRWLAEPAAVPPFPGYSAGWSPDGSRVATTNEGQVGWWDRSGAFQGSTRVPDAAAVAFSDDGRRLHVADYQGGVHTWDLDPSEWVGAACLTAGRDLTLAEWRSYLPGRPTQSICG</sequence>
<keyword evidence="3" id="KW-0238">DNA-binding</keyword>
<evidence type="ECO:0000256" key="6">
    <source>
        <dbReference type="SAM" id="MobiDB-lite"/>
    </source>
</evidence>
<dbReference type="Gene3D" id="3.40.50.300">
    <property type="entry name" value="P-loop containing nucleotide triphosphate hydrolases"/>
    <property type="match status" value="1"/>
</dbReference>
<dbReference type="SUPFAM" id="SSF52540">
    <property type="entry name" value="P-loop containing nucleoside triphosphate hydrolases"/>
    <property type="match status" value="1"/>
</dbReference>
<dbReference type="SMART" id="SM01043">
    <property type="entry name" value="BTAD"/>
    <property type="match status" value="1"/>
</dbReference>
<dbReference type="PANTHER" id="PTHR35807:SF1">
    <property type="entry name" value="TRANSCRIPTIONAL REGULATOR REDD"/>
    <property type="match status" value="1"/>
</dbReference>
<proteinExistence type="inferred from homology"/>
<feature type="domain" description="Bacterial transcriptional activator" evidence="8">
    <location>
        <begin position="93"/>
        <end position="238"/>
    </location>
</feature>
<gene>
    <name evidence="9" type="ORF">GCM10025782_27010</name>
</gene>
<dbReference type="InterPro" id="IPR015943">
    <property type="entry name" value="WD40/YVTN_repeat-like_dom_sf"/>
</dbReference>
<accession>A0ABP8YEW5</accession>
<dbReference type="Gene3D" id="1.10.10.10">
    <property type="entry name" value="Winged helix-like DNA-binding domain superfamily/Winged helix DNA-binding domain"/>
    <property type="match status" value="1"/>
</dbReference>
<keyword evidence="4" id="KW-0804">Transcription</keyword>
<reference evidence="10" key="1">
    <citation type="journal article" date="2019" name="Int. J. Syst. Evol. Microbiol.">
        <title>The Global Catalogue of Microorganisms (GCM) 10K type strain sequencing project: providing services to taxonomists for standard genome sequencing and annotation.</title>
        <authorList>
            <consortium name="The Broad Institute Genomics Platform"/>
            <consortium name="The Broad Institute Genome Sequencing Center for Infectious Disease"/>
            <person name="Wu L."/>
            <person name="Ma J."/>
        </authorList>
    </citation>
    <scope>NUCLEOTIDE SEQUENCE [LARGE SCALE GENOMIC DNA]</scope>
    <source>
        <strain evidence="10">JCM 18961</strain>
    </source>
</reference>
<evidence type="ECO:0000259" key="8">
    <source>
        <dbReference type="SMART" id="SM01043"/>
    </source>
</evidence>
<dbReference type="Gene3D" id="2.130.10.10">
    <property type="entry name" value="YVTN repeat-like/Quinoprotein amine dehydrogenase"/>
    <property type="match status" value="3"/>
</dbReference>
<dbReference type="EMBL" id="BAABLO010000011">
    <property type="protein sequence ID" value="GAA4727093.1"/>
    <property type="molecule type" value="Genomic_DNA"/>
</dbReference>
<dbReference type="PROSITE" id="PS50082">
    <property type="entry name" value="WD_REPEATS_2"/>
    <property type="match status" value="1"/>
</dbReference>
<dbReference type="InterPro" id="IPR049052">
    <property type="entry name" value="nSTAND1"/>
</dbReference>
<dbReference type="SMART" id="SM00320">
    <property type="entry name" value="WD40"/>
    <property type="match status" value="6"/>
</dbReference>
<evidence type="ECO:0000256" key="5">
    <source>
        <dbReference type="PROSITE-ProRule" id="PRU00221"/>
    </source>
</evidence>
<feature type="repeat" description="WD" evidence="5">
    <location>
        <begin position="1121"/>
        <end position="1152"/>
    </location>
</feature>
<dbReference type="SUPFAM" id="SSF63829">
    <property type="entry name" value="Calcium-dependent phosphotriesterase"/>
    <property type="match status" value="1"/>
</dbReference>
<dbReference type="InterPro" id="IPR001867">
    <property type="entry name" value="OmpR/PhoB-type_DNA-bd"/>
</dbReference>
<dbReference type="PANTHER" id="PTHR35807">
    <property type="entry name" value="TRANSCRIPTIONAL REGULATOR REDD-RELATED"/>
    <property type="match status" value="1"/>
</dbReference>
<dbReference type="Proteomes" id="UP001500556">
    <property type="component" value="Unassembled WGS sequence"/>
</dbReference>
<comment type="caution">
    <text evidence="9">The sequence shown here is derived from an EMBL/GenBank/DDBJ whole genome shotgun (WGS) entry which is preliminary data.</text>
</comment>
<dbReference type="InterPro" id="IPR027417">
    <property type="entry name" value="P-loop_NTPase"/>
</dbReference>
<dbReference type="RefSeq" id="WP_345504038.1">
    <property type="nucleotide sequence ID" value="NZ_BAABLO010000011.1"/>
</dbReference>